<comment type="caution">
    <text evidence="3">The sequence shown here is derived from an EMBL/GenBank/DDBJ whole genome shotgun (WGS) entry which is preliminary data.</text>
</comment>
<evidence type="ECO:0000313" key="4">
    <source>
        <dbReference type="Proteomes" id="UP000673197"/>
    </source>
</evidence>
<organism evidence="3 4">
    <name type="scientific">Pseudomonas alliivorans</name>
    <dbReference type="NCBI Taxonomy" id="2810613"/>
    <lineage>
        <taxon>Bacteria</taxon>
        <taxon>Pseudomonadati</taxon>
        <taxon>Pseudomonadota</taxon>
        <taxon>Gammaproteobacteria</taxon>
        <taxon>Pseudomonadales</taxon>
        <taxon>Pseudomonadaceae</taxon>
        <taxon>Pseudomonas</taxon>
    </lineage>
</organism>
<evidence type="ECO:0000313" key="3">
    <source>
        <dbReference type="EMBL" id="MBP0943848.1"/>
    </source>
</evidence>
<protein>
    <recommendedName>
        <fullName evidence="2">GAPS4 PD-(D/E)XK nuclease domain-containing protein</fullName>
    </recommendedName>
</protein>
<evidence type="ECO:0000256" key="1">
    <source>
        <dbReference type="SAM" id="MobiDB-lite"/>
    </source>
</evidence>
<proteinExistence type="predicted"/>
<feature type="domain" description="GAPS4 PD-(D/E)XK nuclease" evidence="2">
    <location>
        <begin position="76"/>
        <end position="173"/>
    </location>
</feature>
<name>A0ABS4BZY8_9PSED</name>
<keyword evidence="4" id="KW-1185">Reference proteome</keyword>
<gene>
    <name evidence="3" type="ORF">JTJ32_00695</name>
</gene>
<evidence type="ECO:0000259" key="2">
    <source>
        <dbReference type="Pfam" id="PF26115"/>
    </source>
</evidence>
<sequence length="380" mass="43491">MAGGEVSAIAEMANLVANDLVKWFKWTKFPLADQNFKCLKVEKHAPPRRKKKGEENSDVEVGQELPVETSGDVTPKSHNHPVDVVLSYVDPYTAKRVMLNTDLKSYQSESISKTMVRNALKSLGNTIECARSSPEWKSRYSFTEDADIRGLLFVYNHDGAYDKKFFEIFRSVPESKGQKAQGKIDISNLPISKGQLVHIIEPKTINYMLTIVNDSASLHTEGTFPETEYFFYYPELTLHKTKLPKESRPATIELLSAPYLIIEHGAITKYNEKTKSLENRHQDGFVVYYNRSGATVKEFIYLLDTLSNFQMLDRDCSLRLRIAHDAPDHSLRSNFEAAKLMYAQDWGFDHYKIQKLDRIELKIVEVAQKKFSATDVGWRC</sequence>
<dbReference type="EMBL" id="JAFFZW010000001">
    <property type="protein sequence ID" value="MBP0943848.1"/>
    <property type="molecule type" value="Genomic_DNA"/>
</dbReference>
<dbReference type="InterPro" id="IPR058873">
    <property type="entry name" value="PDDEXK_GAPS4"/>
</dbReference>
<feature type="region of interest" description="Disordered" evidence="1">
    <location>
        <begin position="45"/>
        <end position="76"/>
    </location>
</feature>
<reference evidence="3 4" key="1">
    <citation type="journal article" date="2022" name="Syst. Appl. Microbiol.">
        <title>Pseudomonas alliivorans sp. nov., a plant-pathogenic bacterium isolated from onion foliage in Georgia, USA.</title>
        <authorList>
            <person name="Zhao M."/>
            <person name="Tyson C."/>
            <person name="Chen H.C."/>
            <person name="Paudel S."/>
            <person name="Gitaitis R."/>
            <person name="Kvitko B."/>
            <person name="Dutta B."/>
        </authorList>
    </citation>
    <scope>NUCLEOTIDE SEQUENCE [LARGE SCALE GENOMIC DNA]</scope>
    <source>
        <strain evidence="3 4">20GA0068</strain>
    </source>
</reference>
<dbReference type="Pfam" id="PF26115">
    <property type="entry name" value="PDDEXK_GAPS4"/>
    <property type="match status" value="1"/>
</dbReference>
<dbReference type="RefSeq" id="WP_210040404.1">
    <property type="nucleotide sequence ID" value="NZ_JAFFZW010000001.1"/>
</dbReference>
<dbReference type="Proteomes" id="UP000673197">
    <property type="component" value="Unassembled WGS sequence"/>
</dbReference>
<accession>A0ABS4BZY8</accession>